<keyword evidence="3" id="KW-1185">Reference proteome</keyword>
<dbReference type="InterPro" id="IPR018253">
    <property type="entry name" value="DnaJ_domain_CS"/>
</dbReference>
<dbReference type="SMART" id="SM00271">
    <property type="entry name" value="DnaJ"/>
    <property type="match status" value="1"/>
</dbReference>
<accession>B8C391</accession>
<sequence length="64" mass="7568">HYDVLQISQDATLTDVKKAYRKLAVQTHPDRNLDNVEEATIRFREVSEAYEILSDEKARKDYDR</sequence>
<evidence type="ECO:0000259" key="1">
    <source>
        <dbReference type="PROSITE" id="PS50076"/>
    </source>
</evidence>
<protein>
    <recommendedName>
        <fullName evidence="1">J domain-containing protein</fullName>
    </recommendedName>
</protein>
<dbReference type="RefSeq" id="XP_002290329.1">
    <property type="nucleotide sequence ID" value="XM_002290293.1"/>
</dbReference>
<evidence type="ECO:0000313" key="3">
    <source>
        <dbReference type="Proteomes" id="UP000001449"/>
    </source>
</evidence>
<dbReference type="HOGENOM" id="CLU_017633_18_1_1"/>
<dbReference type="OMA" id="AMQEMWD"/>
<dbReference type="PROSITE" id="PS50076">
    <property type="entry name" value="DNAJ_2"/>
    <property type="match status" value="1"/>
</dbReference>
<dbReference type="InParanoid" id="B8C391"/>
<feature type="non-terminal residue" evidence="2">
    <location>
        <position position="64"/>
    </location>
</feature>
<name>B8C391_THAPS</name>
<dbReference type="Gene3D" id="1.10.287.110">
    <property type="entry name" value="DnaJ domain"/>
    <property type="match status" value="1"/>
</dbReference>
<evidence type="ECO:0000313" key="2">
    <source>
        <dbReference type="EMBL" id="EED92081.1"/>
    </source>
</evidence>
<dbReference type="GeneID" id="7448151"/>
<dbReference type="Pfam" id="PF00226">
    <property type="entry name" value="DnaJ"/>
    <property type="match status" value="1"/>
</dbReference>
<dbReference type="InterPro" id="IPR001623">
    <property type="entry name" value="DnaJ_domain"/>
</dbReference>
<organism evidence="2 3">
    <name type="scientific">Thalassiosira pseudonana</name>
    <name type="common">Marine diatom</name>
    <name type="synonym">Cyclotella nana</name>
    <dbReference type="NCBI Taxonomy" id="35128"/>
    <lineage>
        <taxon>Eukaryota</taxon>
        <taxon>Sar</taxon>
        <taxon>Stramenopiles</taxon>
        <taxon>Ochrophyta</taxon>
        <taxon>Bacillariophyta</taxon>
        <taxon>Coscinodiscophyceae</taxon>
        <taxon>Thalassiosirophycidae</taxon>
        <taxon>Thalassiosirales</taxon>
        <taxon>Thalassiosiraceae</taxon>
        <taxon>Thalassiosira</taxon>
    </lineage>
</organism>
<dbReference type="KEGG" id="tps:THAPSDRAFT_34476"/>
<feature type="domain" description="J" evidence="1">
    <location>
        <begin position="1"/>
        <end position="64"/>
    </location>
</feature>
<proteinExistence type="predicted"/>
<reference evidence="2 3" key="1">
    <citation type="journal article" date="2004" name="Science">
        <title>The genome of the diatom Thalassiosira pseudonana: ecology, evolution, and metabolism.</title>
        <authorList>
            <person name="Armbrust E.V."/>
            <person name="Berges J.A."/>
            <person name="Bowler C."/>
            <person name="Green B.R."/>
            <person name="Martinez D."/>
            <person name="Putnam N.H."/>
            <person name="Zhou S."/>
            <person name="Allen A.E."/>
            <person name="Apt K.E."/>
            <person name="Bechner M."/>
            <person name="Brzezinski M.A."/>
            <person name="Chaal B.K."/>
            <person name="Chiovitti A."/>
            <person name="Davis A.K."/>
            <person name="Demarest M.S."/>
            <person name="Detter J.C."/>
            <person name="Glavina T."/>
            <person name="Goodstein D."/>
            <person name="Hadi M.Z."/>
            <person name="Hellsten U."/>
            <person name="Hildebrand M."/>
            <person name="Jenkins B.D."/>
            <person name="Jurka J."/>
            <person name="Kapitonov V.V."/>
            <person name="Kroger N."/>
            <person name="Lau W.W."/>
            <person name="Lane T.W."/>
            <person name="Larimer F.W."/>
            <person name="Lippmeier J.C."/>
            <person name="Lucas S."/>
            <person name="Medina M."/>
            <person name="Montsant A."/>
            <person name="Obornik M."/>
            <person name="Parker M.S."/>
            <person name="Palenik B."/>
            <person name="Pazour G.J."/>
            <person name="Richardson P.M."/>
            <person name="Rynearson T.A."/>
            <person name="Saito M.A."/>
            <person name="Schwartz D.C."/>
            <person name="Thamatrakoln K."/>
            <person name="Valentin K."/>
            <person name="Vardi A."/>
            <person name="Wilkerson F.P."/>
            <person name="Rokhsar D.S."/>
        </authorList>
    </citation>
    <scope>NUCLEOTIDE SEQUENCE [LARGE SCALE GENOMIC DNA]</scope>
    <source>
        <strain evidence="2 3">CCMP1335</strain>
    </source>
</reference>
<dbReference type="AlphaFoldDB" id="B8C391"/>
<dbReference type="eggNOG" id="KOG0691">
    <property type="taxonomic scope" value="Eukaryota"/>
</dbReference>
<dbReference type="PROSITE" id="PS00636">
    <property type="entry name" value="DNAJ_1"/>
    <property type="match status" value="1"/>
</dbReference>
<feature type="non-terminal residue" evidence="2">
    <location>
        <position position="1"/>
    </location>
</feature>
<dbReference type="Proteomes" id="UP000001449">
    <property type="component" value="Chromosome 5"/>
</dbReference>
<reference evidence="2 3" key="2">
    <citation type="journal article" date="2008" name="Nature">
        <title>The Phaeodactylum genome reveals the evolutionary history of diatom genomes.</title>
        <authorList>
            <person name="Bowler C."/>
            <person name="Allen A.E."/>
            <person name="Badger J.H."/>
            <person name="Grimwood J."/>
            <person name="Jabbari K."/>
            <person name="Kuo A."/>
            <person name="Maheswari U."/>
            <person name="Martens C."/>
            <person name="Maumus F."/>
            <person name="Otillar R.P."/>
            <person name="Rayko E."/>
            <person name="Salamov A."/>
            <person name="Vandepoele K."/>
            <person name="Beszteri B."/>
            <person name="Gruber A."/>
            <person name="Heijde M."/>
            <person name="Katinka M."/>
            <person name="Mock T."/>
            <person name="Valentin K."/>
            <person name="Verret F."/>
            <person name="Berges J.A."/>
            <person name="Brownlee C."/>
            <person name="Cadoret J.P."/>
            <person name="Chiovitti A."/>
            <person name="Choi C.J."/>
            <person name="Coesel S."/>
            <person name="De Martino A."/>
            <person name="Detter J.C."/>
            <person name="Durkin C."/>
            <person name="Falciatore A."/>
            <person name="Fournet J."/>
            <person name="Haruta M."/>
            <person name="Huysman M.J."/>
            <person name="Jenkins B.D."/>
            <person name="Jiroutova K."/>
            <person name="Jorgensen R.E."/>
            <person name="Joubert Y."/>
            <person name="Kaplan A."/>
            <person name="Kroger N."/>
            <person name="Kroth P.G."/>
            <person name="La Roche J."/>
            <person name="Lindquist E."/>
            <person name="Lommer M."/>
            <person name="Martin-Jezequel V."/>
            <person name="Lopez P.J."/>
            <person name="Lucas S."/>
            <person name="Mangogna M."/>
            <person name="McGinnis K."/>
            <person name="Medlin L.K."/>
            <person name="Montsant A."/>
            <person name="Oudot-Le Secq M.P."/>
            <person name="Napoli C."/>
            <person name="Obornik M."/>
            <person name="Parker M.S."/>
            <person name="Petit J.L."/>
            <person name="Porcel B.M."/>
            <person name="Poulsen N."/>
            <person name="Robison M."/>
            <person name="Rychlewski L."/>
            <person name="Rynearson T.A."/>
            <person name="Schmutz J."/>
            <person name="Shapiro H."/>
            <person name="Siaut M."/>
            <person name="Stanley M."/>
            <person name="Sussman M.R."/>
            <person name="Taylor A.R."/>
            <person name="Vardi A."/>
            <person name="von Dassow P."/>
            <person name="Vyverman W."/>
            <person name="Willis A."/>
            <person name="Wyrwicz L.S."/>
            <person name="Rokhsar D.S."/>
            <person name="Weissenbach J."/>
            <person name="Armbrust E.V."/>
            <person name="Green B.R."/>
            <person name="Van de Peer Y."/>
            <person name="Grigoriev I.V."/>
        </authorList>
    </citation>
    <scope>NUCLEOTIDE SEQUENCE [LARGE SCALE GENOMIC DNA]</scope>
    <source>
        <strain evidence="2 3">CCMP1335</strain>
    </source>
</reference>
<dbReference type="PaxDb" id="35128-Thaps34476"/>
<dbReference type="PANTHER" id="PTHR43948:SF10">
    <property type="entry name" value="MRJ, ISOFORM E"/>
    <property type="match status" value="1"/>
</dbReference>
<dbReference type="PRINTS" id="PR00625">
    <property type="entry name" value="JDOMAIN"/>
</dbReference>
<dbReference type="InterPro" id="IPR036869">
    <property type="entry name" value="J_dom_sf"/>
</dbReference>
<dbReference type="EMBL" id="CM000642">
    <property type="protein sequence ID" value="EED92081.1"/>
    <property type="molecule type" value="Genomic_DNA"/>
</dbReference>
<gene>
    <name evidence="2" type="ORF">THAPSDRAFT_34476</name>
</gene>
<dbReference type="PANTHER" id="PTHR43948">
    <property type="entry name" value="DNAJ HOMOLOG SUBFAMILY B"/>
    <property type="match status" value="1"/>
</dbReference>
<dbReference type="CDD" id="cd06257">
    <property type="entry name" value="DnaJ"/>
    <property type="match status" value="1"/>
</dbReference>
<dbReference type="SUPFAM" id="SSF46565">
    <property type="entry name" value="Chaperone J-domain"/>
    <property type="match status" value="1"/>
</dbReference>